<sequence length="139" mass="15877">MLPTDFVNQCKNQFVNVRLRNGDFYNGILDGCDFMMNFTLTSVTLQKNRSQEEITLDRAMIRGSSIQFISLPSNITDVVKKKREDVNRPLFTSGQFHKQRGQNNTNNRNYGGRGGYQRNRGRGGGSQNNNFVYTPSNNK</sequence>
<accession>A0ABR2K0A1</accession>
<dbReference type="EMBL" id="JAPFFF010000008">
    <property type="protein sequence ID" value="KAK8884308.1"/>
    <property type="molecule type" value="Genomic_DNA"/>
</dbReference>
<evidence type="ECO:0000313" key="6">
    <source>
        <dbReference type="EMBL" id="KAK8884308.1"/>
    </source>
</evidence>
<keyword evidence="3" id="KW-0687">Ribonucleoprotein</keyword>
<evidence type="ECO:0000256" key="2">
    <source>
        <dbReference type="ARBA" id="ARBA00023242"/>
    </source>
</evidence>
<evidence type="ECO:0000313" key="7">
    <source>
        <dbReference type="Proteomes" id="UP001470230"/>
    </source>
</evidence>
<evidence type="ECO:0000256" key="1">
    <source>
        <dbReference type="ARBA" id="ARBA00004123"/>
    </source>
</evidence>
<keyword evidence="2" id="KW-0539">Nucleus</keyword>
<dbReference type="InterPro" id="IPR027141">
    <property type="entry name" value="LSm4/Sm_D1/D3"/>
</dbReference>
<dbReference type="Pfam" id="PF01423">
    <property type="entry name" value="LSM"/>
    <property type="match status" value="1"/>
</dbReference>
<evidence type="ECO:0000259" key="5">
    <source>
        <dbReference type="PROSITE" id="PS52002"/>
    </source>
</evidence>
<feature type="compositionally biased region" description="Low complexity" evidence="4">
    <location>
        <begin position="101"/>
        <end position="110"/>
    </location>
</feature>
<dbReference type="PANTHER" id="PTHR23338">
    <property type="entry name" value="SMALL NUCLEAR RIBONUCLEOPROTEIN SM"/>
    <property type="match status" value="1"/>
</dbReference>
<dbReference type="PROSITE" id="PS52002">
    <property type="entry name" value="SM"/>
    <property type="match status" value="1"/>
</dbReference>
<dbReference type="SUPFAM" id="SSF50182">
    <property type="entry name" value="Sm-like ribonucleoproteins"/>
    <property type="match status" value="1"/>
</dbReference>
<feature type="region of interest" description="Disordered" evidence="4">
    <location>
        <begin position="86"/>
        <end position="139"/>
    </location>
</feature>
<comment type="subcellular location">
    <subcellularLocation>
        <location evidence="1">Nucleus</location>
    </subcellularLocation>
</comment>
<dbReference type="SMART" id="SM00651">
    <property type="entry name" value="Sm"/>
    <property type="match status" value="1"/>
</dbReference>
<reference evidence="6 7" key="1">
    <citation type="submission" date="2024-04" db="EMBL/GenBank/DDBJ databases">
        <title>Tritrichomonas musculus Genome.</title>
        <authorList>
            <person name="Alves-Ferreira E."/>
            <person name="Grigg M."/>
            <person name="Lorenzi H."/>
            <person name="Galac M."/>
        </authorList>
    </citation>
    <scope>NUCLEOTIDE SEQUENCE [LARGE SCALE GENOMIC DNA]</scope>
    <source>
        <strain evidence="6 7">EAF2021</strain>
    </source>
</reference>
<evidence type="ECO:0000256" key="4">
    <source>
        <dbReference type="SAM" id="MobiDB-lite"/>
    </source>
</evidence>
<dbReference type="InterPro" id="IPR047575">
    <property type="entry name" value="Sm"/>
</dbReference>
<protein>
    <recommendedName>
        <fullName evidence="5">Sm domain-containing protein</fullName>
    </recommendedName>
</protein>
<name>A0ABR2K0A1_9EUKA</name>
<evidence type="ECO:0000256" key="3">
    <source>
        <dbReference type="ARBA" id="ARBA00023274"/>
    </source>
</evidence>
<gene>
    <name evidence="6" type="ORF">M9Y10_043416</name>
</gene>
<keyword evidence="7" id="KW-1185">Reference proteome</keyword>
<feature type="domain" description="Sm" evidence="5">
    <location>
        <begin position="2"/>
        <end position="75"/>
    </location>
</feature>
<dbReference type="Proteomes" id="UP001470230">
    <property type="component" value="Unassembled WGS sequence"/>
</dbReference>
<dbReference type="Gene3D" id="2.30.30.100">
    <property type="match status" value="1"/>
</dbReference>
<dbReference type="InterPro" id="IPR001163">
    <property type="entry name" value="Sm_dom_euk/arc"/>
</dbReference>
<proteinExistence type="predicted"/>
<dbReference type="InterPro" id="IPR010920">
    <property type="entry name" value="LSM_dom_sf"/>
</dbReference>
<organism evidence="6 7">
    <name type="scientific">Tritrichomonas musculus</name>
    <dbReference type="NCBI Taxonomy" id="1915356"/>
    <lineage>
        <taxon>Eukaryota</taxon>
        <taxon>Metamonada</taxon>
        <taxon>Parabasalia</taxon>
        <taxon>Tritrichomonadida</taxon>
        <taxon>Tritrichomonadidae</taxon>
        <taxon>Tritrichomonas</taxon>
    </lineage>
</organism>
<comment type="caution">
    <text evidence="6">The sequence shown here is derived from an EMBL/GenBank/DDBJ whole genome shotgun (WGS) entry which is preliminary data.</text>
</comment>